<keyword evidence="2" id="KW-1185">Reference proteome</keyword>
<evidence type="ECO:0000313" key="1">
    <source>
        <dbReference type="EMBL" id="SHH85638.1"/>
    </source>
</evidence>
<protein>
    <submittedName>
        <fullName evidence="1">Uncharacterized protein</fullName>
    </submittedName>
</protein>
<proteinExistence type="predicted"/>
<name>A0A1M5WE25_9FIRM</name>
<dbReference type="STRING" id="1123281.SAMN02745180_01192"/>
<dbReference type="AlphaFoldDB" id="A0A1M5WE25"/>
<evidence type="ECO:0000313" key="2">
    <source>
        <dbReference type="Proteomes" id="UP000184389"/>
    </source>
</evidence>
<organism evidence="1 2">
    <name type="scientific">Sporanaerobacter acetigenes DSM 13106</name>
    <dbReference type="NCBI Taxonomy" id="1123281"/>
    <lineage>
        <taxon>Bacteria</taxon>
        <taxon>Bacillati</taxon>
        <taxon>Bacillota</taxon>
        <taxon>Tissierellia</taxon>
        <taxon>Tissierellales</taxon>
        <taxon>Sporanaerobacteraceae</taxon>
        <taxon>Sporanaerobacter</taxon>
    </lineage>
</organism>
<gene>
    <name evidence="1" type="ORF">SAMN02745180_01192</name>
</gene>
<accession>A0A1M5WE25</accession>
<reference evidence="1 2" key="1">
    <citation type="submission" date="2016-11" db="EMBL/GenBank/DDBJ databases">
        <authorList>
            <person name="Jaros S."/>
            <person name="Januszkiewicz K."/>
            <person name="Wedrychowicz H."/>
        </authorList>
    </citation>
    <scope>NUCLEOTIDE SEQUENCE [LARGE SCALE GENOMIC DNA]</scope>
    <source>
        <strain evidence="1 2">DSM 13106</strain>
    </source>
</reference>
<dbReference type="Proteomes" id="UP000184389">
    <property type="component" value="Unassembled WGS sequence"/>
</dbReference>
<dbReference type="EMBL" id="FQXR01000005">
    <property type="protein sequence ID" value="SHH85638.1"/>
    <property type="molecule type" value="Genomic_DNA"/>
</dbReference>
<sequence length="44" mass="5293">MAKDYKLGKLDRKNSYLTFLLSKTSQKTIKFFYSLKLFETIRRA</sequence>